<organism evidence="1 2">
    <name type="scientific">Soehngenia longivitae</name>
    <dbReference type="NCBI Taxonomy" id="2562294"/>
    <lineage>
        <taxon>Bacteria</taxon>
        <taxon>Bacillati</taxon>
        <taxon>Bacillota</taxon>
        <taxon>Tissierellia</taxon>
        <taxon>Tissierellales</taxon>
        <taxon>Tissierellaceae</taxon>
        <taxon>Soehngenia</taxon>
    </lineage>
</organism>
<evidence type="ECO:0000313" key="1">
    <source>
        <dbReference type="EMBL" id="TFZ39949.1"/>
    </source>
</evidence>
<dbReference type="AlphaFoldDB" id="A0A4Z0D5D4"/>
<sequence>MKNLNYDVLMQINNDIYQNLEKYISIKKIRDELYNKVMLMYPLSLLDEGSTAFNLWLICDYKDEEGKTVIDKYLEDNFLINSIEKEILTAKKMSYPSLYEILEIKNEIIIANNVFTAEVIEILEPSGKQILKTGDYFLARIDNVLKRNLFSGEIIYAPKSVVPYFIKEVLYDFNYELSKDFSLSFSDYVKNNYFRFYDMFYMNAYEHFNPSKEDALSIYEDIEEFQNYIKLKRDPSVSEKYINKLFEIYEYYLDPEDLSLRDLNKVDLIGFFKDAINEGFIISSESFSLYLEVLTEYIMFKSTQTKDFSNSLKQIKMIRENRFDFIKEIPIEDSYFCKDTYLISKLSKLDLTISDDFIKDFYVFLIYLISNPLTLTEKKQKIKKADKLVLLDSMFGSYEIGNDLKLNFDVLDVFKVLGLSLEVLEIKNNQLVPSNIVEDYLILTQEEKMQVILSEIFKIDFIRTLFPIDLKKAEYLKDSFIIILNDMVRSPLSLEDLIHQFTLYDKELSVFLYILHLIGLIEFDGKNKLILTSIGKVCLPFINQWDRRKMDNILIFTPKKSNI</sequence>
<accession>A0A4Z0D5D4</accession>
<dbReference type="EMBL" id="SRIB01000008">
    <property type="protein sequence ID" value="TFZ39949.1"/>
    <property type="molecule type" value="Genomic_DNA"/>
</dbReference>
<dbReference type="Proteomes" id="UP000298381">
    <property type="component" value="Unassembled WGS sequence"/>
</dbReference>
<evidence type="ECO:0000313" key="2">
    <source>
        <dbReference type="Proteomes" id="UP000298381"/>
    </source>
</evidence>
<gene>
    <name evidence="1" type="ORF">E4100_06705</name>
</gene>
<reference evidence="1 2" key="1">
    <citation type="submission" date="2019-03" db="EMBL/GenBank/DDBJ databases">
        <title>Draft genome sequence data and analysis of a Fermenting Bacterium, Soehngenia longevitae strain 1933PT, isolated from petroleum reservoir in Azerbaijan.</title>
        <authorList>
            <person name="Grouzdev D.S."/>
            <person name="Bidzhieva S.K."/>
            <person name="Sokolova D.S."/>
            <person name="Tourova T.P."/>
            <person name="Poltaraus A.B."/>
            <person name="Nazina T.N."/>
        </authorList>
    </citation>
    <scope>NUCLEOTIDE SEQUENCE [LARGE SCALE GENOMIC DNA]</scope>
    <source>
        <strain evidence="1 2">1933P</strain>
    </source>
</reference>
<protein>
    <submittedName>
        <fullName evidence="1">Uncharacterized protein</fullName>
    </submittedName>
</protein>
<comment type="caution">
    <text evidence="1">The sequence shown here is derived from an EMBL/GenBank/DDBJ whole genome shotgun (WGS) entry which is preliminary data.</text>
</comment>
<proteinExistence type="predicted"/>
<name>A0A4Z0D5D4_9FIRM</name>
<dbReference type="OrthoDB" id="1704947at2"/>
<dbReference type="Pfam" id="PF25948">
    <property type="entry name" value="DUF7986"/>
    <property type="match status" value="1"/>
</dbReference>
<dbReference type="InterPro" id="IPR058292">
    <property type="entry name" value="DUF7986"/>
</dbReference>
<keyword evidence="2" id="KW-1185">Reference proteome</keyword>
<dbReference type="RefSeq" id="WP_135271265.1">
    <property type="nucleotide sequence ID" value="NZ_SRIB01000008.1"/>
</dbReference>